<dbReference type="Proteomes" id="UP000316471">
    <property type="component" value="Unassembled WGS sequence"/>
</dbReference>
<feature type="region of interest" description="Disordered" evidence="1">
    <location>
        <begin position="22"/>
        <end position="47"/>
    </location>
</feature>
<reference evidence="3 4" key="1">
    <citation type="journal article" date="2015" name="Stand. Genomic Sci.">
        <title>Genomic Encyclopedia of Bacterial and Archaeal Type Strains, Phase III: the genomes of soil and plant-associated and newly described type strains.</title>
        <authorList>
            <person name="Whitman W.B."/>
            <person name="Woyke T."/>
            <person name="Klenk H.P."/>
            <person name="Zhou Y."/>
            <person name="Lilburn T.G."/>
            <person name="Beck B.J."/>
            <person name="De Vos P."/>
            <person name="Vandamme P."/>
            <person name="Eisen J.A."/>
            <person name="Garrity G."/>
            <person name="Hugenholtz P."/>
            <person name="Kyrpides N.C."/>
        </authorList>
    </citation>
    <scope>NUCLEOTIDE SEQUENCE [LARGE SCALE GENOMIC DNA]</scope>
    <source>
        <strain evidence="3 4">CGMCC 1.10136</strain>
    </source>
</reference>
<evidence type="ECO:0000256" key="2">
    <source>
        <dbReference type="SAM" id="SignalP"/>
    </source>
</evidence>
<dbReference type="AlphaFoldDB" id="A0A562M334"/>
<gene>
    <name evidence="3" type="ORF">IP93_00275</name>
</gene>
<organism evidence="3 4">
    <name type="scientific">Aerolutibacter ruishenii</name>
    <dbReference type="NCBI Taxonomy" id="686800"/>
    <lineage>
        <taxon>Bacteria</taxon>
        <taxon>Pseudomonadati</taxon>
        <taxon>Pseudomonadota</taxon>
        <taxon>Gammaproteobacteria</taxon>
        <taxon>Lysobacterales</taxon>
        <taxon>Lysobacteraceae</taxon>
        <taxon>Aerolutibacter</taxon>
    </lineage>
</organism>
<dbReference type="EMBL" id="VLKP01000001">
    <property type="protein sequence ID" value="TWI14280.1"/>
    <property type="molecule type" value="Genomic_DNA"/>
</dbReference>
<evidence type="ECO:0000313" key="3">
    <source>
        <dbReference type="EMBL" id="TWI14280.1"/>
    </source>
</evidence>
<proteinExistence type="predicted"/>
<accession>A0A562M334</accession>
<keyword evidence="2" id="KW-0732">Signal</keyword>
<evidence type="ECO:0000256" key="1">
    <source>
        <dbReference type="SAM" id="MobiDB-lite"/>
    </source>
</evidence>
<feature type="signal peptide" evidence="2">
    <location>
        <begin position="1"/>
        <end position="21"/>
    </location>
</feature>
<sequence>MRYAPITAAMLLILVSGCARQESEEDVVPPPATTTATAPVEEDYSHLPPPVVAPVKLEVTLSPKAQAELSKLSEGIVVEAVYAGDPVPAASTQTNEFGLLDLGKATKELKGPGTVTLAEDVIDRSKLDLIVGQPQIMLNVRSARKATPNNILACKFYWESVATASKQTVQIPCTLLSEAPAE</sequence>
<feature type="chain" id="PRO_5021945792" description="Lipoprotein" evidence="2">
    <location>
        <begin position="22"/>
        <end position="182"/>
    </location>
</feature>
<name>A0A562M334_9GAMM</name>
<evidence type="ECO:0000313" key="4">
    <source>
        <dbReference type="Proteomes" id="UP000316471"/>
    </source>
</evidence>
<comment type="caution">
    <text evidence="3">The sequence shown here is derived from an EMBL/GenBank/DDBJ whole genome shotgun (WGS) entry which is preliminary data.</text>
</comment>
<protein>
    <recommendedName>
        <fullName evidence="5">Lipoprotein</fullName>
    </recommendedName>
</protein>
<keyword evidence="4" id="KW-1185">Reference proteome</keyword>
<dbReference type="PROSITE" id="PS51257">
    <property type="entry name" value="PROKAR_LIPOPROTEIN"/>
    <property type="match status" value="1"/>
</dbReference>
<evidence type="ECO:0008006" key="5">
    <source>
        <dbReference type="Google" id="ProtNLM"/>
    </source>
</evidence>